<name>A0A239KJQ1_EKHLU</name>
<evidence type="ECO:0000313" key="2">
    <source>
        <dbReference type="Proteomes" id="UP000198393"/>
    </source>
</evidence>
<keyword evidence="2" id="KW-1185">Reference proteome</keyword>
<evidence type="ECO:0000313" key="1">
    <source>
        <dbReference type="EMBL" id="SNT18381.1"/>
    </source>
</evidence>
<dbReference type="AlphaFoldDB" id="A0A239KJQ1"/>
<protein>
    <submittedName>
        <fullName evidence="1">Uncharacterized protein</fullName>
    </submittedName>
</protein>
<accession>A0A239KJQ1</accession>
<proteinExistence type="predicted"/>
<dbReference type="EMBL" id="FZPD01000004">
    <property type="protein sequence ID" value="SNT18381.1"/>
    <property type="molecule type" value="Genomic_DNA"/>
</dbReference>
<dbReference type="NCBIfam" id="NF047658">
    <property type="entry name" value="HYC_CC_PP"/>
    <property type="match status" value="1"/>
</dbReference>
<dbReference type="InterPro" id="IPR058060">
    <property type="entry name" value="HYC_CC_PP"/>
</dbReference>
<gene>
    <name evidence="1" type="ORF">SAMN05421640_2713</name>
</gene>
<dbReference type="Proteomes" id="UP000198393">
    <property type="component" value="Unassembled WGS sequence"/>
</dbReference>
<reference evidence="1 2" key="1">
    <citation type="submission" date="2017-06" db="EMBL/GenBank/DDBJ databases">
        <authorList>
            <person name="Kim H.J."/>
            <person name="Triplett B.A."/>
        </authorList>
    </citation>
    <scope>NUCLEOTIDE SEQUENCE [LARGE SCALE GENOMIC DNA]</scope>
    <source>
        <strain evidence="1 2">DSM 19307</strain>
    </source>
</reference>
<organism evidence="1 2">
    <name type="scientific">Ekhidna lutea</name>
    <dbReference type="NCBI Taxonomy" id="447679"/>
    <lineage>
        <taxon>Bacteria</taxon>
        <taxon>Pseudomonadati</taxon>
        <taxon>Bacteroidota</taxon>
        <taxon>Cytophagia</taxon>
        <taxon>Cytophagales</taxon>
        <taxon>Reichenbachiellaceae</taxon>
        <taxon>Ekhidna</taxon>
    </lineage>
</organism>
<sequence>MLGQEHMDCGMGTMDHPDHEDEKMHFVAPDCCENEYVTLETDELFKKDISTELAQIFVTSTVAGFLYEINLEFNQNQPIPVDSSPPLPDLDFQVLYQAFLI</sequence>